<dbReference type="PROSITE" id="PS00411">
    <property type="entry name" value="KINESIN_MOTOR_1"/>
    <property type="match status" value="1"/>
</dbReference>
<keyword evidence="1 4" id="KW-0547">Nucleotide-binding</keyword>
<feature type="region of interest" description="Disordered" evidence="6">
    <location>
        <begin position="45"/>
        <end position="72"/>
    </location>
</feature>
<feature type="domain" description="Kinesin motor" evidence="7">
    <location>
        <begin position="457"/>
        <end position="783"/>
    </location>
</feature>
<dbReference type="EMBL" id="OZ023707">
    <property type="protein sequence ID" value="CAK9877567.1"/>
    <property type="molecule type" value="Genomic_DNA"/>
</dbReference>
<organism evidence="8 9">
    <name type="scientific">Sphagnum jensenii</name>
    <dbReference type="NCBI Taxonomy" id="128206"/>
    <lineage>
        <taxon>Eukaryota</taxon>
        <taxon>Viridiplantae</taxon>
        <taxon>Streptophyta</taxon>
        <taxon>Embryophyta</taxon>
        <taxon>Bryophyta</taxon>
        <taxon>Sphagnophytina</taxon>
        <taxon>Sphagnopsida</taxon>
        <taxon>Sphagnales</taxon>
        <taxon>Sphagnaceae</taxon>
        <taxon>Sphagnum</taxon>
    </lineage>
</organism>
<evidence type="ECO:0000256" key="5">
    <source>
        <dbReference type="SAM" id="Coils"/>
    </source>
</evidence>
<evidence type="ECO:0000259" key="7">
    <source>
        <dbReference type="PROSITE" id="PS50067"/>
    </source>
</evidence>
<dbReference type="Pfam" id="PF11721">
    <property type="entry name" value="Malectin"/>
    <property type="match status" value="1"/>
</dbReference>
<dbReference type="PROSITE" id="PS50067">
    <property type="entry name" value="KINESIN_MOTOR_2"/>
    <property type="match status" value="1"/>
</dbReference>
<dbReference type="PRINTS" id="PR00380">
    <property type="entry name" value="KINESINHEAVY"/>
</dbReference>
<sequence length="1171" mass="129391">MADGDEQARVVNVDPSFANAALNSDAFYCSEEYMTAQIEFVATQDEDCSGGGSGTRAEVMETDDEDEEQHAPSVKRLSLEIRDGRSFPKFSPGDVILAVNSGGSKLEDAPTGFEFAEDGFFSGGDVLRTEEHISGAQEPCLYQTARYGDLSYSFKDLAAGNYVVDLHFAEIIFTNGPPGMRVFDVLLQGKKVVSELDVYEEVGSNSALILSVSTLVTEDGTLCVAFEGVIGSPTISAICVRSARKTRKKERDWNRKRASSFEGSLFHHAAEAPCDALSYISCYQEETPEKDEQAEEITEPKPRSHQMKNKGCKCVKELEAKVQELQNECHEAWISLQDANRTNEMLHDDLVAKSLCCDSLATAVEAQVNELNKARFQHQRLSSALINALSEIKDLKRTQRCLSHDMKNWISSLPDVSTMTTAVQALVNEHQDLRKRFSDEVQERKRLYNKVLELKGNIRVFCRCRPLSASEIAMGSGSVAEFESAMNGDLIIRTGTAGKKLFKFDQVFSPEDGQDDVFADTAPVVVSVLDGYNVCIFAYGQTGTGKTFTMEGCEGNRGVNYRTLEELFHVASLRQGLIKYEISVSVLEVYNEQIRDLLAPPLTVDQTPKKLEVKQMLEGGHHVPGLVEAKVQSMEEVWEVLQTGSSARTIGSTRSNDLSSRSHCMLCVMVKGESEISGECTKSKLWLVDLAGSERVAKSDVQGDRLKEAQCINKSLSALGDVIQALTTKSSHIPFRNSKLTHLLQDSLGGDSKTLMFVQISPYEGDVGETLCSLNFASRVRGIELGPARKQLDTGELFKYKQLAERAKQDGRSKEEAVKKLEESLRQAEMKLKAKEQMYQTLSEKLKEYTQLEAQLVSERTARQGLEASLWEQKMMTEKIAAESRAAAEKAAAESDKAVKEALERAAMAHANEVNRLLQQCKASTESTIDIMLHQPAMAETGASRPPLAEKANEYVQKVPDPSDLMHDTYAGDNFANENANPQQSVDFNEPFKVRGILKSMPSRLVSPSASSLVPGKARRTTFGVSVKPTVVLSSLVRRSQESASNHSSVTNSLNDEDLKKLLDGTQNMSQPDSSNIHSLETPPTKWKQSSLNRQSQKSVHFRSPLLLPPREGARLEDLETKTDLLTEAKAKMIRRISTAKPLCKPAGAQRVMTPGIKSSASLLREKRWNK</sequence>
<dbReference type="InterPro" id="IPR027640">
    <property type="entry name" value="Kinesin-like_fam"/>
</dbReference>
<protein>
    <recommendedName>
        <fullName evidence="7">Kinesin motor domain-containing protein</fullName>
    </recommendedName>
</protein>
<dbReference type="InterPro" id="IPR001752">
    <property type="entry name" value="Kinesin_motor_dom"/>
</dbReference>
<dbReference type="InterPro" id="IPR019821">
    <property type="entry name" value="Kinesin_motor_CS"/>
</dbReference>
<feature type="region of interest" description="Disordered" evidence="6">
    <location>
        <begin position="1065"/>
        <end position="1103"/>
    </location>
</feature>
<feature type="coiled-coil region" evidence="5">
    <location>
        <begin position="885"/>
        <end position="920"/>
    </location>
</feature>
<evidence type="ECO:0000256" key="1">
    <source>
        <dbReference type="ARBA" id="ARBA00022741"/>
    </source>
</evidence>
<name>A0ABP1BNI3_9BRYO</name>
<dbReference type="Pfam" id="PF00225">
    <property type="entry name" value="Kinesin"/>
    <property type="match status" value="1"/>
</dbReference>
<keyword evidence="2 4" id="KW-0067">ATP-binding</keyword>
<dbReference type="InterPro" id="IPR036961">
    <property type="entry name" value="Kinesin_motor_dom_sf"/>
</dbReference>
<dbReference type="InterPro" id="IPR021720">
    <property type="entry name" value="Malectin_dom"/>
</dbReference>
<feature type="compositionally biased region" description="Polar residues" evidence="6">
    <location>
        <begin position="1065"/>
        <end position="1079"/>
    </location>
</feature>
<evidence type="ECO:0000256" key="4">
    <source>
        <dbReference type="PROSITE-ProRule" id="PRU00283"/>
    </source>
</evidence>
<accession>A0ABP1BNI3</accession>
<dbReference type="SMART" id="SM00129">
    <property type="entry name" value="KISc"/>
    <property type="match status" value="1"/>
</dbReference>
<reference evidence="8" key="1">
    <citation type="submission" date="2024-03" db="EMBL/GenBank/DDBJ databases">
        <authorList>
            <consortium name="ELIXIR-Norway"/>
            <consortium name="Elixir Norway"/>
        </authorList>
    </citation>
    <scope>NUCLEOTIDE SEQUENCE</scope>
</reference>
<evidence type="ECO:0000256" key="6">
    <source>
        <dbReference type="SAM" id="MobiDB-lite"/>
    </source>
</evidence>
<evidence type="ECO:0000313" key="8">
    <source>
        <dbReference type="EMBL" id="CAK9877567.1"/>
    </source>
</evidence>
<dbReference type="Proteomes" id="UP001497522">
    <property type="component" value="Chromosome 6"/>
</dbReference>
<feature type="binding site" evidence="4">
    <location>
        <begin position="540"/>
        <end position="547"/>
    </location>
    <ligand>
        <name>ATP</name>
        <dbReference type="ChEBI" id="CHEBI:30616"/>
    </ligand>
</feature>
<evidence type="ECO:0000256" key="3">
    <source>
        <dbReference type="ARBA" id="ARBA00023175"/>
    </source>
</evidence>
<dbReference type="CDD" id="cd01366">
    <property type="entry name" value="KISc_C_terminal"/>
    <property type="match status" value="1"/>
</dbReference>
<dbReference type="PANTHER" id="PTHR47972:SF35">
    <property type="entry name" value="KINESIN-LIKE PROTEIN KIN-14Q"/>
    <property type="match status" value="1"/>
</dbReference>
<evidence type="ECO:0000256" key="2">
    <source>
        <dbReference type="ARBA" id="ARBA00022840"/>
    </source>
</evidence>
<dbReference type="Gene3D" id="2.60.120.430">
    <property type="entry name" value="Galactose-binding lectin"/>
    <property type="match status" value="1"/>
</dbReference>
<feature type="coiled-coil region" evidence="5">
    <location>
        <begin position="804"/>
        <end position="859"/>
    </location>
</feature>
<comment type="similarity">
    <text evidence="4">Belongs to the TRAFAC class myosin-kinesin ATPase superfamily. Kinesin family.</text>
</comment>
<keyword evidence="9" id="KW-1185">Reference proteome</keyword>
<dbReference type="SUPFAM" id="SSF52540">
    <property type="entry name" value="P-loop containing nucleoside triphosphate hydrolases"/>
    <property type="match status" value="1"/>
</dbReference>
<dbReference type="PANTHER" id="PTHR47972">
    <property type="entry name" value="KINESIN-LIKE PROTEIN KLP-3"/>
    <property type="match status" value="1"/>
</dbReference>
<gene>
    <name evidence="8" type="ORF">CSSPJE1EN2_LOCUS19392</name>
</gene>
<keyword evidence="5" id="KW-0175">Coiled coil</keyword>
<keyword evidence="3 4" id="KW-0505">Motor protein</keyword>
<feature type="compositionally biased region" description="Polar residues" evidence="6">
    <location>
        <begin position="1087"/>
        <end position="1099"/>
    </location>
</feature>
<dbReference type="InterPro" id="IPR027417">
    <property type="entry name" value="P-loop_NTPase"/>
</dbReference>
<dbReference type="Gene3D" id="3.40.850.10">
    <property type="entry name" value="Kinesin motor domain"/>
    <property type="match status" value="1"/>
</dbReference>
<evidence type="ECO:0000313" key="9">
    <source>
        <dbReference type="Proteomes" id="UP001497522"/>
    </source>
</evidence>
<proteinExistence type="inferred from homology"/>